<organism evidence="2 3">
    <name type="scientific">Elysia crispata</name>
    <name type="common">lettuce slug</name>
    <dbReference type="NCBI Taxonomy" id="231223"/>
    <lineage>
        <taxon>Eukaryota</taxon>
        <taxon>Metazoa</taxon>
        <taxon>Spiralia</taxon>
        <taxon>Lophotrochozoa</taxon>
        <taxon>Mollusca</taxon>
        <taxon>Gastropoda</taxon>
        <taxon>Heterobranchia</taxon>
        <taxon>Euthyneura</taxon>
        <taxon>Panpulmonata</taxon>
        <taxon>Sacoglossa</taxon>
        <taxon>Placobranchoidea</taxon>
        <taxon>Plakobranchidae</taxon>
        <taxon>Elysia</taxon>
    </lineage>
</organism>
<sequence>MDRHQPQRRVLPDTLRSERPNRANKTPDAGKLTDKLHWPNRRWKIYPSNRSPSRVIRPCWCHQSLVIPPSEFPRRFAADYWLPLISDQWSNVAPIDSASLNCGASFVTLCPDTMARLKRHLIFTDFFCQRSSAGGLHRPGDSGACGLGALAQKAPISAPSPSVHVKARHVRTASGTGAEQTVHHTKRS</sequence>
<feature type="region of interest" description="Disordered" evidence="1">
    <location>
        <begin position="158"/>
        <end position="188"/>
    </location>
</feature>
<name>A0AAE0XXM9_9GAST</name>
<feature type="region of interest" description="Disordered" evidence="1">
    <location>
        <begin position="1"/>
        <end position="34"/>
    </location>
</feature>
<proteinExistence type="predicted"/>
<reference evidence="2" key="1">
    <citation type="journal article" date="2023" name="G3 (Bethesda)">
        <title>A reference genome for the long-term kleptoplast-retaining sea slug Elysia crispata morphotype clarki.</title>
        <authorList>
            <person name="Eastman K.E."/>
            <person name="Pendleton A.L."/>
            <person name="Shaikh M.A."/>
            <person name="Suttiyut T."/>
            <person name="Ogas R."/>
            <person name="Tomko P."/>
            <person name="Gavelis G."/>
            <person name="Widhalm J.R."/>
            <person name="Wisecaver J.H."/>
        </authorList>
    </citation>
    <scope>NUCLEOTIDE SEQUENCE</scope>
    <source>
        <strain evidence="2">ECLA1</strain>
    </source>
</reference>
<evidence type="ECO:0000313" key="3">
    <source>
        <dbReference type="Proteomes" id="UP001283361"/>
    </source>
</evidence>
<dbReference type="Proteomes" id="UP001283361">
    <property type="component" value="Unassembled WGS sequence"/>
</dbReference>
<keyword evidence="3" id="KW-1185">Reference proteome</keyword>
<evidence type="ECO:0000256" key="1">
    <source>
        <dbReference type="SAM" id="MobiDB-lite"/>
    </source>
</evidence>
<evidence type="ECO:0000313" key="2">
    <source>
        <dbReference type="EMBL" id="KAK3724645.1"/>
    </source>
</evidence>
<dbReference type="EMBL" id="JAWDGP010007341">
    <property type="protein sequence ID" value="KAK3724645.1"/>
    <property type="molecule type" value="Genomic_DNA"/>
</dbReference>
<accession>A0AAE0XXM9</accession>
<gene>
    <name evidence="2" type="ORF">RRG08_041128</name>
</gene>
<comment type="caution">
    <text evidence="2">The sequence shown here is derived from an EMBL/GenBank/DDBJ whole genome shotgun (WGS) entry which is preliminary data.</text>
</comment>
<dbReference type="AlphaFoldDB" id="A0AAE0XXM9"/>
<protein>
    <submittedName>
        <fullName evidence="2">Uncharacterized protein</fullName>
    </submittedName>
</protein>